<dbReference type="AlphaFoldDB" id="A0AB33J3S1"/>
<keyword evidence="1" id="KW-0378">Hydrolase</keyword>
<dbReference type="Gene3D" id="2.70.70.10">
    <property type="entry name" value="Glucose Permease (Domain IIA)"/>
    <property type="match status" value="1"/>
</dbReference>
<evidence type="ECO:0000256" key="1">
    <source>
        <dbReference type="ARBA" id="ARBA00022801"/>
    </source>
</evidence>
<proteinExistence type="predicted"/>
<organism evidence="4">
    <name type="scientific">Prevotella sp. GTC17254</name>
    <dbReference type="NCBI Taxonomy" id="3236794"/>
    <lineage>
        <taxon>Bacteria</taxon>
        <taxon>Pseudomonadati</taxon>
        <taxon>Bacteroidota</taxon>
        <taxon>Bacteroidia</taxon>
        <taxon>Bacteroidales</taxon>
        <taxon>Prevotellaceae</taxon>
        <taxon>Prevotella</taxon>
    </lineage>
</organism>
<gene>
    <name evidence="4" type="ORF">GTC17254_16560</name>
</gene>
<accession>A0AB33J3S1</accession>
<feature type="region of interest" description="Disordered" evidence="2">
    <location>
        <begin position="425"/>
        <end position="452"/>
    </location>
</feature>
<dbReference type="InterPro" id="IPR011055">
    <property type="entry name" value="Dup_hybrid_motif"/>
</dbReference>
<evidence type="ECO:0000256" key="2">
    <source>
        <dbReference type="SAM" id="MobiDB-lite"/>
    </source>
</evidence>
<feature type="domain" description="Mannosyl-glycoprotein endo-beta-N-acetylglucosamidase-like" evidence="3">
    <location>
        <begin position="1"/>
        <end position="146"/>
    </location>
</feature>
<dbReference type="InterPro" id="IPR051056">
    <property type="entry name" value="Glycosyl_Hydrolase_73"/>
</dbReference>
<dbReference type="SUPFAM" id="SSF51261">
    <property type="entry name" value="Duplicated hybrid motif"/>
    <property type="match status" value="1"/>
</dbReference>
<name>A0AB33J3S1_9BACT</name>
<sequence>MAISTSDFIDRYAPYAMEQQIKYGIPSSVTLAQMALESTWGTSKLAREDNNFFGIKKGSSWVGGVGYHDDDRPNEPFRRYDSAEQSIENHSYVLLQPRYQRRCPVNDSTNHLGWIQGIKAGGYATDANYVSKVEDIIRTYALDKFDLLALQQAEQKGLQIGYMRGSLSDYTRPSSSQILLTPLQGHWCMPINLEGLKVTGVFGESRPGHHHGGIDFSTNGKYLPIYGTEDNGKVIAVKPNNGAAGNMLTVEYNRSDGTRIQCTYMHLSEIGVKVGDSVNAGMQLGYSGNSGRSTGAHLHFETKFYNANGELLRYDPAEYIAELSFRGNLPSSLDKNGQNLIARYSAQMAYNNLSANMQEPQMDARTQMLLAQLTNSDDPNRWLEYLMNKNGDSAGMSHGGNPISNLISTLFMSILTLAQELKQEGDAMSESQNHREVNETKEATSLRRDRDSVNVKRLAQTASLNFDNEFPEEQQTNTLRRT</sequence>
<dbReference type="PANTHER" id="PTHR33308">
    <property type="entry name" value="PEPTIDOGLYCAN HYDROLASE FLGJ"/>
    <property type="match status" value="1"/>
</dbReference>
<dbReference type="PANTHER" id="PTHR33308:SF9">
    <property type="entry name" value="PEPTIDOGLYCAN HYDROLASE FLGJ"/>
    <property type="match status" value="1"/>
</dbReference>
<protein>
    <submittedName>
        <fullName evidence="4">Glucosaminidase domain-containing protein</fullName>
    </submittedName>
</protein>
<dbReference type="GO" id="GO:0004040">
    <property type="term" value="F:amidase activity"/>
    <property type="evidence" value="ECO:0007669"/>
    <property type="project" value="InterPro"/>
</dbReference>
<dbReference type="Gene3D" id="1.10.530.10">
    <property type="match status" value="1"/>
</dbReference>
<dbReference type="Pfam" id="PF01551">
    <property type="entry name" value="Peptidase_M23"/>
    <property type="match status" value="1"/>
</dbReference>
<dbReference type="InterPro" id="IPR002901">
    <property type="entry name" value="MGlyc_endo_b_GlcNAc-like_dom"/>
</dbReference>
<dbReference type="SMART" id="SM00047">
    <property type="entry name" value="LYZ2"/>
    <property type="match status" value="1"/>
</dbReference>
<feature type="compositionally biased region" description="Basic and acidic residues" evidence="2">
    <location>
        <begin position="432"/>
        <end position="452"/>
    </location>
</feature>
<dbReference type="CDD" id="cd12797">
    <property type="entry name" value="M23_peptidase"/>
    <property type="match status" value="1"/>
</dbReference>
<evidence type="ECO:0000313" key="4">
    <source>
        <dbReference type="EMBL" id="BFO74059.1"/>
    </source>
</evidence>
<dbReference type="Pfam" id="PF01832">
    <property type="entry name" value="Glucosaminidase"/>
    <property type="match status" value="1"/>
</dbReference>
<reference evidence="4" key="1">
    <citation type="submission" date="2024-07" db="EMBL/GenBank/DDBJ databases">
        <title>Complete genome sequence of Prevotella sp. YM-2024 GTC17254.</title>
        <authorList>
            <person name="Hayashi M."/>
            <person name="Muto Y."/>
            <person name="Tanaka K."/>
            <person name="Niwa H."/>
        </authorList>
    </citation>
    <scope>NUCLEOTIDE SEQUENCE</scope>
    <source>
        <strain evidence="4">GTC17254</strain>
    </source>
</reference>
<dbReference type="EMBL" id="AP035786">
    <property type="protein sequence ID" value="BFO74059.1"/>
    <property type="molecule type" value="Genomic_DNA"/>
</dbReference>
<dbReference type="InterPro" id="IPR016047">
    <property type="entry name" value="M23ase_b-sheet_dom"/>
</dbReference>
<evidence type="ECO:0000259" key="3">
    <source>
        <dbReference type="SMART" id="SM00047"/>
    </source>
</evidence>